<proteinExistence type="inferred from homology"/>
<dbReference type="SUPFAM" id="SSF101148">
    <property type="entry name" value="Plant invertase/pectin methylesterase inhibitor"/>
    <property type="match status" value="1"/>
</dbReference>
<dbReference type="InterPro" id="IPR006501">
    <property type="entry name" value="Pectinesterase_inhib_dom"/>
</dbReference>
<evidence type="ECO:0000313" key="5">
    <source>
        <dbReference type="EMBL" id="KAK8589052.1"/>
    </source>
</evidence>
<keyword evidence="6" id="KW-1185">Reference proteome</keyword>
<name>A0ABR2FXW7_9ROSI</name>
<comment type="caution">
    <text evidence="5">The sequence shown here is derived from an EMBL/GenBank/DDBJ whole genome shotgun (WGS) entry which is preliminary data.</text>
</comment>
<comment type="similarity">
    <text evidence="3">Belongs to the PMEI family.</text>
</comment>
<dbReference type="Proteomes" id="UP001472677">
    <property type="component" value="Unassembled WGS sequence"/>
</dbReference>
<keyword evidence="1" id="KW-0732">Signal</keyword>
<dbReference type="PANTHER" id="PTHR36710">
    <property type="entry name" value="PECTINESTERASE INHIBITOR-LIKE"/>
    <property type="match status" value="1"/>
</dbReference>
<feature type="domain" description="Pectinesterase inhibitor" evidence="4">
    <location>
        <begin position="10"/>
        <end position="125"/>
    </location>
</feature>
<organism evidence="5 6">
    <name type="scientific">Hibiscus sabdariffa</name>
    <name type="common">roselle</name>
    <dbReference type="NCBI Taxonomy" id="183260"/>
    <lineage>
        <taxon>Eukaryota</taxon>
        <taxon>Viridiplantae</taxon>
        <taxon>Streptophyta</taxon>
        <taxon>Embryophyta</taxon>
        <taxon>Tracheophyta</taxon>
        <taxon>Spermatophyta</taxon>
        <taxon>Magnoliopsida</taxon>
        <taxon>eudicotyledons</taxon>
        <taxon>Gunneridae</taxon>
        <taxon>Pentapetalae</taxon>
        <taxon>rosids</taxon>
        <taxon>malvids</taxon>
        <taxon>Malvales</taxon>
        <taxon>Malvaceae</taxon>
        <taxon>Malvoideae</taxon>
        <taxon>Hibiscus</taxon>
    </lineage>
</organism>
<dbReference type="Gene3D" id="1.20.140.40">
    <property type="entry name" value="Invertase/pectin methylesterase inhibitor family protein"/>
    <property type="match status" value="1"/>
</dbReference>
<gene>
    <name evidence="5" type="ORF">V6N12_023459</name>
</gene>
<keyword evidence="2" id="KW-1015">Disulfide bond</keyword>
<dbReference type="Pfam" id="PF04043">
    <property type="entry name" value="PMEI"/>
    <property type="match status" value="1"/>
</dbReference>
<evidence type="ECO:0000256" key="1">
    <source>
        <dbReference type="ARBA" id="ARBA00022729"/>
    </source>
</evidence>
<dbReference type="InterPro" id="IPR035513">
    <property type="entry name" value="Invertase/methylesterase_inhib"/>
</dbReference>
<protein>
    <recommendedName>
        <fullName evidence="4">Pectinesterase inhibitor domain-containing protein</fullName>
    </recommendedName>
</protein>
<reference evidence="5 6" key="1">
    <citation type="journal article" date="2024" name="G3 (Bethesda)">
        <title>Genome assembly of Hibiscus sabdariffa L. provides insights into metabolisms of medicinal natural products.</title>
        <authorList>
            <person name="Kim T."/>
        </authorList>
    </citation>
    <scope>NUCLEOTIDE SEQUENCE [LARGE SCALE GENOMIC DNA]</scope>
    <source>
        <strain evidence="5">TK-2024</strain>
        <tissue evidence="5">Old leaves</tissue>
    </source>
</reference>
<dbReference type="PANTHER" id="PTHR36710:SF12">
    <property type="entry name" value="CELL WALL _ VACUOLAR INHIBITOR OF FRUCTOSIDASE 2-LIKE"/>
    <property type="match status" value="1"/>
</dbReference>
<dbReference type="InterPro" id="IPR052421">
    <property type="entry name" value="PCW_Enzyme_Inhibitor"/>
</dbReference>
<evidence type="ECO:0000259" key="4">
    <source>
        <dbReference type="Pfam" id="PF04043"/>
    </source>
</evidence>
<evidence type="ECO:0000313" key="6">
    <source>
        <dbReference type="Proteomes" id="UP001472677"/>
    </source>
</evidence>
<accession>A0ABR2FXW7</accession>
<evidence type="ECO:0000256" key="2">
    <source>
        <dbReference type="ARBA" id="ARBA00023157"/>
    </source>
</evidence>
<dbReference type="NCBIfam" id="TIGR01614">
    <property type="entry name" value="PME_inhib"/>
    <property type="match status" value="1"/>
</dbReference>
<dbReference type="EMBL" id="JBBPBM010000004">
    <property type="protein sequence ID" value="KAK8589052.1"/>
    <property type="molecule type" value="Genomic_DNA"/>
</dbReference>
<sequence>MTINNMSCNVCNVCNKTPDPVLCKTCLDSDLKSATTDIWGLATISISCGTRDADNLYNDTDDIYESTKDVALHNLLDECWWRFMIAPDNIDAAAQILHEKRSDGAKQLITEYAIPIITFCSDLFKKNPAVVIFRFKG</sequence>
<evidence type="ECO:0000256" key="3">
    <source>
        <dbReference type="ARBA" id="ARBA00038471"/>
    </source>
</evidence>